<reference evidence="3" key="1">
    <citation type="submission" date="2017-09" db="EMBL/GenBank/DDBJ databases">
        <title>Depth-based differentiation of microbial function through sediment-hosted aquifers and enrichment of novel symbionts in the deep terrestrial subsurface.</title>
        <authorList>
            <person name="Probst A.J."/>
            <person name="Ladd B."/>
            <person name="Jarett J.K."/>
            <person name="Geller-Mcgrath D.E."/>
            <person name="Sieber C.M.K."/>
            <person name="Emerson J.B."/>
            <person name="Anantharaman K."/>
            <person name="Thomas B.C."/>
            <person name="Malmstrom R."/>
            <person name="Stieglmeier M."/>
            <person name="Klingl A."/>
            <person name="Woyke T."/>
            <person name="Ryan C.M."/>
            <person name="Banfield J.F."/>
        </authorList>
    </citation>
    <scope>NUCLEOTIDE SEQUENCE [LARGE SCALE GENOMIC DNA]</scope>
</reference>
<protein>
    <recommendedName>
        <fullName evidence="4">Cell division protein FtsL</fullName>
    </recommendedName>
</protein>
<keyword evidence="1" id="KW-0812">Transmembrane</keyword>
<dbReference type="Proteomes" id="UP000229112">
    <property type="component" value="Unassembled WGS sequence"/>
</dbReference>
<dbReference type="AlphaFoldDB" id="A0A2M6WKU4"/>
<keyword evidence="1" id="KW-1133">Transmembrane helix</keyword>
<name>A0A2M6WKU4_9BACT</name>
<keyword evidence="1" id="KW-0472">Membrane</keyword>
<evidence type="ECO:0000313" key="2">
    <source>
        <dbReference type="EMBL" id="PIT93402.1"/>
    </source>
</evidence>
<comment type="caution">
    <text evidence="2">The sequence shown here is derived from an EMBL/GenBank/DDBJ whole genome shotgun (WGS) entry which is preliminary data.</text>
</comment>
<sequence length="106" mass="12156">MTINIKNKNNHIVTLNKILALGVVIVFLTTIWLYAQVISKRNLVNEYKSTTDNLELTNLDYKNSIYQLTDSENLITTADKLGLVKENNPDYLRVGREDNSRLVTSR</sequence>
<dbReference type="EMBL" id="PFAY01000002">
    <property type="protein sequence ID" value="PIT93402.1"/>
    <property type="molecule type" value="Genomic_DNA"/>
</dbReference>
<accession>A0A2M6WKU4</accession>
<organism evidence="2 3">
    <name type="scientific">Candidatus Harrisonbacteria bacterium CG10_big_fil_rev_8_21_14_0_10_38_8</name>
    <dbReference type="NCBI Taxonomy" id="1974582"/>
    <lineage>
        <taxon>Bacteria</taxon>
        <taxon>Candidatus Harrisoniibacteriota</taxon>
    </lineage>
</organism>
<evidence type="ECO:0008006" key="4">
    <source>
        <dbReference type="Google" id="ProtNLM"/>
    </source>
</evidence>
<gene>
    <name evidence="2" type="ORF">COU06_00315</name>
</gene>
<evidence type="ECO:0000313" key="3">
    <source>
        <dbReference type="Proteomes" id="UP000229112"/>
    </source>
</evidence>
<evidence type="ECO:0000256" key="1">
    <source>
        <dbReference type="SAM" id="Phobius"/>
    </source>
</evidence>
<proteinExistence type="predicted"/>
<feature type="transmembrane region" description="Helical" evidence="1">
    <location>
        <begin position="12"/>
        <end position="35"/>
    </location>
</feature>